<sequence>MLNTSAVINYYRRKRDGDPRTTTNPELMDIPQELQNYKGNPFVVFDSGPSTRRIIIFSTPALIEFLERSEWWEFDGTFALVPKGWKQLLTLHAKQGENFIPCLHALLPKKSRRTYDRFFAAVQQLNPYAKVTHAHMDFERTLIASFEHHYNLAEKHGCFAHFARALYRRVQKLSLTRKYKEEGAFTAVFDMLKSLGRHLSLVHPTTNIHAAFDAVMLRYARNADGTDKFEVGSSEKRFIEYFVQTWLGHINGRRPMFPNELWNCFDLTREGKSKTTNSLEAWHNALKLTLGSPDGKRPRFWKWLRQMKKECSLKEAELIRLQSTPMKLKTADKRIAQQRKELAENYNPMEMFQYLQNQANYTVIDQF</sequence>
<evidence type="ECO:0000313" key="1">
    <source>
        <dbReference type="Proteomes" id="UP000887574"/>
    </source>
</evidence>
<proteinExistence type="predicted"/>
<evidence type="ECO:0000313" key="2">
    <source>
        <dbReference type="WBParaSite" id="jg23641"/>
    </source>
</evidence>
<organism evidence="1 2">
    <name type="scientific">Ditylenchus dipsaci</name>
    <dbReference type="NCBI Taxonomy" id="166011"/>
    <lineage>
        <taxon>Eukaryota</taxon>
        <taxon>Metazoa</taxon>
        <taxon>Ecdysozoa</taxon>
        <taxon>Nematoda</taxon>
        <taxon>Chromadorea</taxon>
        <taxon>Rhabditida</taxon>
        <taxon>Tylenchina</taxon>
        <taxon>Tylenchomorpha</taxon>
        <taxon>Sphaerularioidea</taxon>
        <taxon>Anguinidae</taxon>
        <taxon>Anguininae</taxon>
        <taxon>Ditylenchus</taxon>
    </lineage>
</organism>
<dbReference type="AlphaFoldDB" id="A0A915DUH9"/>
<protein>
    <submittedName>
        <fullName evidence="2">MULE transposase domain-containing protein</fullName>
    </submittedName>
</protein>
<dbReference type="Proteomes" id="UP000887574">
    <property type="component" value="Unplaced"/>
</dbReference>
<accession>A0A915DUH9</accession>
<keyword evidence="1" id="KW-1185">Reference proteome</keyword>
<reference evidence="2" key="1">
    <citation type="submission" date="2022-11" db="UniProtKB">
        <authorList>
            <consortium name="WormBaseParasite"/>
        </authorList>
    </citation>
    <scope>IDENTIFICATION</scope>
</reference>
<dbReference type="WBParaSite" id="jg23641">
    <property type="protein sequence ID" value="jg23641"/>
    <property type="gene ID" value="jg23641"/>
</dbReference>
<name>A0A915DUH9_9BILA</name>